<gene>
    <name evidence="2" type="ORF">WR25_08526</name>
</gene>
<dbReference type="EMBL" id="LIAE01010010">
    <property type="protein sequence ID" value="PAV66972.1"/>
    <property type="molecule type" value="Genomic_DNA"/>
</dbReference>
<protein>
    <submittedName>
        <fullName evidence="2">Uncharacterized protein</fullName>
    </submittedName>
</protein>
<evidence type="ECO:0000313" key="2">
    <source>
        <dbReference type="EMBL" id="PAV66972.1"/>
    </source>
</evidence>
<proteinExistence type="predicted"/>
<comment type="caution">
    <text evidence="2">The sequence shown here is derived from an EMBL/GenBank/DDBJ whole genome shotgun (WGS) entry which is preliminary data.</text>
</comment>
<feature type="compositionally biased region" description="Pro residues" evidence="1">
    <location>
        <begin position="135"/>
        <end position="166"/>
    </location>
</feature>
<reference evidence="2 3" key="1">
    <citation type="journal article" date="2017" name="Curr. Biol.">
        <title>Genome architecture and evolution of a unichromosomal asexual nematode.</title>
        <authorList>
            <person name="Fradin H."/>
            <person name="Zegar C."/>
            <person name="Gutwein M."/>
            <person name="Lucas J."/>
            <person name="Kovtun M."/>
            <person name="Corcoran D."/>
            <person name="Baugh L.R."/>
            <person name="Kiontke K."/>
            <person name="Gunsalus K."/>
            <person name="Fitch D.H."/>
            <person name="Piano F."/>
        </authorList>
    </citation>
    <scope>NUCLEOTIDE SEQUENCE [LARGE SCALE GENOMIC DNA]</scope>
    <source>
        <strain evidence="2">PF1309</strain>
    </source>
</reference>
<organism evidence="2 3">
    <name type="scientific">Diploscapter pachys</name>
    <dbReference type="NCBI Taxonomy" id="2018661"/>
    <lineage>
        <taxon>Eukaryota</taxon>
        <taxon>Metazoa</taxon>
        <taxon>Ecdysozoa</taxon>
        <taxon>Nematoda</taxon>
        <taxon>Chromadorea</taxon>
        <taxon>Rhabditida</taxon>
        <taxon>Rhabditina</taxon>
        <taxon>Rhabditomorpha</taxon>
        <taxon>Rhabditoidea</taxon>
        <taxon>Rhabditidae</taxon>
        <taxon>Diploscapter</taxon>
    </lineage>
</organism>
<feature type="region of interest" description="Disordered" evidence="1">
    <location>
        <begin position="121"/>
        <end position="167"/>
    </location>
</feature>
<dbReference type="Proteomes" id="UP000218231">
    <property type="component" value="Unassembled WGS sequence"/>
</dbReference>
<accession>A0A2A2JZC7</accession>
<name>A0A2A2JZC7_9BILA</name>
<evidence type="ECO:0000256" key="1">
    <source>
        <dbReference type="SAM" id="MobiDB-lite"/>
    </source>
</evidence>
<dbReference type="AlphaFoldDB" id="A0A2A2JZC7"/>
<evidence type="ECO:0000313" key="3">
    <source>
        <dbReference type="Proteomes" id="UP000218231"/>
    </source>
</evidence>
<keyword evidence="3" id="KW-1185">Reference proteome</keyword>
<sequence>MLQRVQVAERIELRRPQHRRMRGGGAIARPSFGGCCGVNHASLNNEIGKVDVTNAAESLFLCQRIVNCLRQALLQLLLALAAEHLILGRVAQRQQHRRPHGDVVGLQILDDRVVVGGGDGEADLHDMDGILQRSPGPPDGTCLPPPLSWLPPDSPPPPWPPSPPSPSALGRFCSDLGTSLGPWSSSAAAWPPPIRPLLAAKTPAPTPPPTSTSNTTTMTMIFILPPPFFLGSASSGLSLIARVP</sequence>